<accession>M0ECU4</accession>
<keyword evidence="1" id="KW-0472">Membrane</keyword>
<protein>
    <submittedName>
        <fullName evidence="2">Uncharacterized protein</fullName>
    </submittedName>
</protein>
<organism evidence="2 3">
    <name type="scientific">Halorubrum coriense DSM 10284</name>
    <dbReference type="NCBI Taxonomy" id="1227466"/>
    <lineage>
        <taxon>Archaea</taxon>
        <taxon>Methanobacteriati</taxon>
        <taxon>Methanobacteriota</taxon>
        <taxon>Stenosarchaea group</taxon>
        <taxon>Halobacteria</taxon>
        <taxon>Halobacteriales</taxon>
        <taxon>Haloferacaceae</taxon>
        <taxon>Halorubrum</taxon>
    </lineage>
</organism>
<feature type="transmembrane region" description="Helical" evidence="1">
    <location>
        <begin position="52"/>
        <end position="73"/>
    </location>
</feature>
<dbReference type="PATRIC" id="fig|1227466.3.peg.3087"/>
<evidence type="ECO:0000313" key="2">
    <source>
        <dbReference type="EMBL" id="ELZ44244.1"/>
    </source>
</evidence>
<dbReference type="Proteomes" id="UP000011509">
    <property type="component" value="Unassembled WGS sequence"/>
</dbReference>
<feature type="transmembrane region" description="Helical" evidence="1">
    <location>
        <begin position="12"/>
        <end position="32"/>
    </location>
</feature>
<reference evidence="2 3" key="1">
    <citation type="journal article" date="2014" name="PLoS Genet.">
        <title>Phylogenetically driven sequencing of extremely halophilic archaea reveals strategies for static and dynamic osmo-response.</title>
        <authorList>
            <person name="Becker E.A."/>
            <person name="Seitzer P.M."/>
            <person name="Tritt A."/>
            <person name="Larsen D."/>
            <person name="Krusor M."/>
            <person name="Yao A.I."/>
            <person name="Wu D."/>
            <person name="Madern D."/>
            <person name="Eisen J.A."/>
            <person name="Darling A.E."/>
            <person name="Facciotti M.T."/>
        </authorList>
    </citation>
    <scope>NUCLEOTIDE SEQUENCE [LARGE SCALE GENOMIC DNA]</scope>
    <source>
        <strain evidence="2 3">DSM 10284</strain>
    </source>
</reference>
<sequence>MSDYSEVDTIALTLVQATALLLPVVFLSFRFYLDDAEGEAPAKEIEQSAKRLVLMIFLLTATGFLSTIAILDFSLKPTIAFFAVLSLAAFFLVYGWFFYKIVT</sequence>
<gene>
    <name evidence="2" type="ORF">C464_15465</name>
</gene>
<evidence type="ECO:0000313" key="3">
    <source>
        <dbReference type="Proteomes" id="UP000011509"/>
    </source>
</evidence>
<comment type="caution">
    <text evidence="2">The sequence shown here is derived from an EMBL/GenBank/DDBJ whole genome shotgun (WGS) entry which is preliminary data.</text>
</comment>
<proteinExistence type="predicted"/>
<keyword evidence="1" id="KW-0812">Transmembrane</keyword>
<evidence type="ECO:0000256" key="1">
    <source>
        <dbReference type="SAM" id="Phobius"/>
    </source>
</evidence>
<feature type="transmembrane region" description="Helical" evidence="1">
    <location>
        <begin position="79"/>
        <end position="99"/>
    </location>
</feature>
<dbReference type="RefSeq" id="WP_006114618.1">
    <property type="nucleotide sequence ID" value="NZ_AOJL01000060.1"/>
</dbReference>
<dbReference type="AlphaFoldDB" id="M0ECU4"/>
<name>M0ECU4_9EURY</name>
<keyword evidence="1" id="KW-1133">Transmembrane helix</keyword>
<dbReference type="EMBL" id="AOJL01000060">
    <property type="protein sequence ID" value="ELZ44244.1"/>
    <property type="molecule type" value="Genomic_DNA"/>
</dbReference>
<keyword evidence="3" id="KW-1185">Reference proteome</keyword>